<accession>G5CRT9</accession>
<gene>
    <name evidence="2" type="primary">mg835</name>
</gene>
<dbReference type="RefSeq" id="YP_004894886.1">
    <property type="nucleotide sequence ID" value="NC_016072.1"/>
</dbReference>
<keyword evidence="1" id="KW-0812">Transmembrane</keyword>
<organism evidence="2">
    <name type="scientific">Megavirus chiliensis</name>
    <dbReference type="NCBI Taxonomy" id="1094892"/>
    <lineage>
        <taxon>Viruses</taxon>
        <taxon>Varidnaviria</taxon>
        <taxon>Bamfordvirae</taxon>
        <taxon>Nucleocytoviricota</taxon>
        <taxon>Megaviricetes</taxon>
        <taxon>Imitervirales</taxon>
        <taxon>Mimiviridae</taxon>
        <taxon>Megamimivirinae</taxon>
        <taxon>Megavirus</taxon>
        <taxon>Megavirus chilense</taxon>
    </lineage>
</organism>
<dbReference type="GeneID" id="11257068"/>
<dbReference type="EMBL" id="JN258408">
    <property type="protein sequence ID" value="AEQ33335.1"/>
    <property type="molecule type" value="Genomic_DNA"/>
</dbReference>
<protein>
    <submittedName>
        <fullName evidence="2">Uncharacterized protein mg835</fullName>
    </submittedName>
</protein>
<proteinExistence type="predicted"/>
<evidence type="ECO:0000313" key="2">
    <source>
        <dbReference type="EMBL" id="AEQ33335.1"/>
    </source>
</evidence>
<sequence length="46" mass="5306">MHNSFNFAQNAIVYDSRLRAIPDIMIAIFAIVLFIFLSAIIFNNFI</sequence>
<keyword evidence="1" id="KW-0472">Membrane</keyword>
<evidence type="ECO:0000256" key="1">
    <source>
        <dbReference type="SAM" id="Phobius"/>
    </source>
</evidence>
<name>G5CRT9_9VIRU</name>
<reference evidence="2" key="1">
    <citation type="journal article" date="2011" name="Proc. Natl. Acad. Sci. U.S.A.">
        <title>Distant Mimivirus relative with a larger genome highlights the fundamental features of Megaviridae.</title>
        <authorList>
            <person name="Arslan D."/>
            <person name="Legendre M."/>
            <person name="Seltzer V."/>
            <person name="Abergel C."/>
            <person name="Claverie J.M."/>
        </authorList>
    </citation>
    <scope>NUCLEOTIDE SEQUENCE [LARGE SCALE GENOMIC DNA]</scope>
</reference>
<dbReference type="KEGG" id="vg:11257068"/>
<feature type="transmembrane region" description="Helical" evidence="1">
    <location>
        <begin position="24"/>
        <end position="45"/>
    </location>
</feature>
<keyword evidence="1" id="KW-1133">Transmembrane helix</keyword>